<evidence type="ECO:0000256" key="2">
    <source>
        <dbReference type="ARBA" id="ARBA00022737"/>
    </source>
</evidence>
<keyword evidence="3" id="KW-0732">Signal</keyword>
<dbReference type="Pfam" id="PF13855">
    <property type="entry name" value="LRR_8"/>
    <property type="match status" value="4"/>
</dbReference>
<evidence type="ECO:0000256" key="1">
    <source>
        <dbReference type="ARBA" id="ARBA00022614"/>
    </source>
</evidence>
<keyword evidence="1" id="KW-0433">Leucine-rich repeat</keyword>
<dbReference type="PROSITE" id="PS51450">
    <property type="entry name" value="LRR"/>
    <property type="match status" value="5"/>
</dbReference>
<dbReference type="InterPro" id="IPR001611">
    <property type="entry name" value="Leu-rich_rpt"/>
</dbReference>
<reference evidence="5" key="1">
    <citation type="submission" date="2025-08" db="UniProtKB">
        <authorList>
            <consortium name="RefSeq"/>
        </authorList>
    </citation>
    <scope>IDENTIFICATION</scope>
</reference>
<dbReference type="PANTHER" id="PTHR45712:SF22">
    <property type="entry name" value="INSULIN-LIKE GROWTH FACTOR-BINDING PROTEIN COMPLEX ACID LABILE SUBUNIT"/>
    <property type="match status" value="1"/>
</dbReference>
<organism evidence="4 5">
    <name type="scientific">Gekko japonicus</name>
    <name type="common">Schlegel's Japanese gecko</name>
    <dbReference type="NCBI Taxonomy" id="146911"/>
    <lineage>
        <taxon>Eukaryota</taxon>
        <taxon>Metazoa</taxon>
        <taxon>Chordata</taxon>
        <taxon>Craniata</taxon>
        <taxon>Vertebrata</taxon>
        <taxon>Euteleostomi</taxon>
        <taxon>Lepidosauria</taxon>
        <taxon>Squamata</taxon>
        <taxon>Bifurcata</taxon>
        <taxon>Gekkota</taxon>
        <taxon>Gekkonidae</taxon>
        <taxon>Gekkoninae</taxon>
        <taxon>Gekko</taxon>
    </lineage>
</organism>
<dbReference type="PANTHER" id="PTHR45712">
    <property type="entry name" value="AGAP008170-PA"/>
    <property type="match status" value="1"/>
</dbReference>
<dbReference type="InterPro" id="IPR032675">
    <property type="entry name" value="LRR_dom_sf"/>
</dbReference>
<accession>A0ABM1JXY4</accession>
<feature type="chain" id="PRO_5046257140" evidence="3">
    <location>
        <begin position="30"/>
        <end position="659"/>
    </location>
</feature>
<evidence type="ECO:0000256" key="3">
    <source>
        <dbReference type="SAM" id="SignalP"/>
    </source>
</evidence>
<name>A0ABM1JXY4_GEKJA</name>
<dbReference type="SMART" id="SM00369">
    <property type="entry name" value="LRR_TYP"/>
    <property type="match status" value="14"/>
</dbReference>
<dbReference type="GeneID" id="107110111"/>
<keyword evidence="2" id="KW-0677">Repeat</keyword>
<dbReference type="SUPFAM" id="SSF52058">
    <property type="entry name" value="L domain-like"/>
    <property type="match status" value="2"/>
</dbReference>
<dbReference type="SMART" id="SM00365">
    <property type="entry name" value="LRR_SD22"/>
    <property type="match status" value="6"/>
</dbReference>
<evidence type="ECO:0000313" key="5">
    <source>
        <dbReference type="RefSeq" id="XP_015266321.1"/>
    </source>
</evidence>
<feature type="signal peptide" evidence="3">
    <location>
        <begin position="1"/>
        <end position="29"/>
    </location>
</feature>
<evidence type="ECO:0000313" key="4">
    <source>
        <dbReference type="Proteomes" id="UP000694871"/>
    </source>
</evidence>
<gene>
    <name evidence="5" type="primary">LOC107110111</name>
</gene>
<dbReference type="InterPro" id="IPR050333">
    <property type="entry name" value="SLRP"/>
</dbReference>
<dbReference type="Proteomes" id="UP000694871">
    <property type="component" value="Unplaced"/>
</dbReference>
<dbReference type="Gene3D" id="3.80.10.10">
    <property type="entry name" value="Ribonuclease Inhibitor"/>
    <property type="match status" value="3"/>
</dbReference>
<sequence>MLRFQQGGLFCGAQRVLLCMAILSLTVLGYTTDVPDRCHHTMINFRLVADCQGQSHKTVPKVDPTIQVLLLNFNLFSTILNSTWPQMDSLQMLSLGKQLGGSLFVGERAFQNVAGITFLDLGGNMNVTLHPAAFAGLTKLEVLLLDVNGFDDKVLERRYFQDLVSLKRLDLSGNLIQRLRPDPAFQQLRRLSFLQLKLNNIERICGDDLQNLKGRHLALLDLSFNRLLYHPTCTNPFHNITVGTLDISSNPWDAMQVEQFFTSITGTRIQNLKMQYSVAIGSSFGFHNLEDISARTFSGLHDSGTFSLDMSHGFLNELAPSVFSAFPDLHILFLRFNKITEIHDGAFLKLNQLHVLDLSNNLLGELYTKALKSLRSLPLQYLILKSNHIGIVQHDALVGLDSLQILDLQDNALSQVPNGKLPSLQRLMLGHNRIRDTLGIEHLSQNLTHLDLSSNRLSDLGQLWEQLGKIPSLLFLNLSSNHLARCFWIQEGPRHLRELDLSHNNLAGVWKAGKCAGIFHHLERLTVLNLSFGSLKDFPKGLFRGLVSLQTLDLSENLLPLLPEEVFLGLQSLRTLSLRGNSMMTLSPSVFQPLVLLQTLDLQELTLFCHCGLASLQTWLQSNSMAPKRSVAAGIPCVLPTPTFTRVSLSWFLHNNCDV</sequence>
<dbReference type="PRINTS" id="PR00019">
    <property type="entry name" value="LEURICHRPT"/>
</dbReference>
<protein>
    <submittedName>
        <fullName evidence="5">Toll-like receptor 5</fullName>
    </submittedName>
</protein>
<dbReference type="Pfam" id="PF00560">
    <property type="entry name" value="LRR_1"/>
    <property type="match status" value="1"/>
</dbReference>
<proteinExistence type="predicted"/>
<dbReference type="RefSeq" id="XP_015266321.1">
    <property type="nucleotide sequence ID" value="XM_015410835.1"/>
</dbReference>
<dbReference type="InterPro" id="IPR003591">
    <property type="entry name" value="Leu-rich_rpt_typical-subtyp"/>
</dbReference>
<keyword evidence="4" id="KW-1185">Reference proteome</keyword>